<dbReference type="NCBIfam" id="NF001377">
    <property type="entry name" value="PRK00278.2-4"/>
    <property type="match status" value="1"/>
</dbReference>
<evidence type="ECO:0000256" key="8">
    <source>
        <dbReference type="ARBA" id="ARBA00023239"/>
    </source>
</evidence>
<dbReference type="Pfam" id="PF00218">
    <property type="entry name" value="IGPS"/>
    <property type="match status" value="1"/>
</dbReference>
<dbReference type="OrthoDB" id="9804217at2"/>
<dbReference type="InterPro" id="IPR013798">
    <property type="entry name" value="Indole-3-glycerol_P_synth_dom"/>
</dbReference>
<dbReference type="PROSITE" id="PS00614">
    <property type="entry name" value="IGPS"/>
    <property type="match status" value="1"/>
</dbReference>
<dbReference type="InterPro" id="IPR011060">
    <property type="entry name" value="RibuloseP-bd_barrel"/>
</dbReference>
<organism evidence="11 12">
    <name type="scientific">Paenibacillus catalpae</name>
    <dbReference type="NCBI Taxonomy" id="1045775"/>
    <lineage>
        <taxon>Bacteria</taxon>
        <taxon>Bacillati</taxon>
        <taxon>Bacillota</taxon>
        <taxon>Bacilli</taxon>
        <taxon>Bacillales</taxon>
        <taxon>Paenibacillaceae</taxon>
        <taxon>Paenibacillus</taxon>
    </lineage>
</organism>
<keyword evidence="6 9" id="KW-0822">Tryptophan biosynthesis</keyword>
<evidence type="ECO:0000256" key="4">
    <source>
        <dbReference type="ARBA" id="ARBA00022605"/>
    </source>
</evidence>
<dbReference type="PANTHER" id="PTHR22854">
    <property type="entry name" value="TRYPTOPHAN BIOSYNTHESIS PROTEIN"/>
    <property type="match status" value="1"/>
</dbReference>
<dbReference type="UniPathway" id="UPA00035">
    <property type="reaction ID" value="UER00043"/>
</dbReference>
<keyword evidence="5 9" id="KW-0210">Decarboxylase</keyword>
<evidence type="ECO:0000256" key="1">
    <source>
        <dbReference type="ARBA" id="ARBA00001633"/>
    </source>
</evidence>
<dbReference type="EC" id="4.1.1.48" evidence="9"/>
<dbReference type="RefSeq" id="WP_091189025.1">
    <property type="nucleotide sequence ID" value="NZ_FOMT01000005.1"/>
</dbReference>
<keyword evidence="8 9" id="KW-0456">Lyase</keyword>
<dbReference type="SUPFAM" id="SSF51366">
    <property type="entry name" value="Ribulose-phoshate binding barrel"/>
    <property type="match status" value="1"/>
</dbReference>
<evidence type="ECO:0000256" key="3">
    <source>
        <dbReference type="ARBA" id="ARBA00008737"/>
    </source>
</evidence>
<evidence type="ECO:0000256" key="2">
    <source>
        <dbReference type="ARBA" id="ARBA00004696"/>
    </source>
</evidence>
<dbReference type="GO" id="GO:0004640">
    <property type="term" value="F:phosphoribosylanthranilate isomerase activity"/>
    <property type="evidence" value="ECO:0007669"/>
    <property type="project" value="TreeGrafter"/>
</dbReference>
<comment type="pathway">
    <text evidence="2 9">Amino-acid biosynthesis; L-tryptophan biosynthesis; L-tryptophan from chorismate: step 4/5.</text>
</comment>
<dbReference type="EMBL" id="FOMT01000005">
    <property type="protein sequence ID" value="SFF05258.1"/>
    <property type="molecule type" value="Genomic_DNA"/>
</dbReference>
<keyword evidence="7 9" id="KW-0057">Aromatic amino acid biosynthesis</keyword>
<evidence type="ECO:0000256" key="9">
    <source>
        <dbReference type="HAMAP-Rule" id="MF_00134"/>
    </source>
</evidence>
<name>A0A1I2FKI2_9BACL</name>
<comment type="catalytic activity">
    <reaction evidence="1 9">
        <text>1-(2-carboxyphenylamino)-1-deoxy-D-ribulose 5-phosphate + H(+) = (1S,2R)-1-C-(indol-3-yl)glycerol 3-phosphate + CO2 + H2O</text>
        <dbReference type="Rhea" id="RHEA:23476"/>
        <dbReference type="ChEBI" id="CHEBI:15377"/>
        <dbReference type="ChEBI" id="CHEBI:15378"/>
        <dbReference type="ChEBI" id="CHEBI:16526"/>
        <dbReference type="ChEBI" id="CHEBI:58613"/>
        <dbReference type="ChEBI" id="CHEBI:58866"/>
        <dbReference type="EC" id="4.1.1.48"/>
    </reaction>
</comment>
<accession>A0A1I2FKI2</accession>
<dbReference type="GO" id="GO:0004425">
    <property type="term" value="F:indole-3-glycerol-phosphate synthase activity"/>
    <property type="evidence" value="ECO:0007669"/>
    <property type="project" value="UniProtKB-UniRule"/>
</dbReference>
<evidence type="ECO:0000256" key="6">
    <source>
        <dbReference type="ARBA" id="ARBA00022822"/>
    </source>
</evidence>
<keyword evidence="4 9" id="KW-0028">Amino-acid biosynthesis</keyword>
<dbReference type="PANTHER" id="PTHR22854:SF2">
    <property type="entry name" value="INDOLE-3-GLYCEROL-PHOSPHATE SYNTHASE"/>
    <property type="match status" value="1"/>
</dbReference>
<dbReference type="FunFam" id="3.20.20.70:FF:000024">
    <property type="entry name" value="Indole-3-glycerol phosphate synthase"/>
    <property type="match status" value="1"/>
</dbReference>
<evidence type="ECO:0000313" key="11">
    <source>
        <dbReference type="EMBL" id="SFF05258.1"/>
    </source>
</evidence>
<evidence type="ECO:0000313" key="12">
    <source>
        <dbReference type="Proteomes" id="UP000198855"/>
    </source>
</evidence>
<dbReference type="STRING" id="1045775.SAMN05216378_4889"/>
<dbReference type="AlphaFoldDB" id="A0A1I2FKI2"/>
<keyword evidence="12" id="KW-1185">Reference proteome</keyword>
<reference evidence="12" key="1">
    <citation type="submission" date="2016-10" db="EMBL/GenBank/DDBJ databases">
        <authorList>
            <person name="Varghese N."/>
            <person name="Submissions S."/>
        </authorList>
    </citation>
    <scope>NUCLEOTIDE SEQUENCE [LARGE SCALE GENOMIC DNA]</scope>
    <source>
        <strain evidence="12">CGMCC 1.10784</strain>
    </source>
</reference>
<dbReference type="InterPro" id="IPR045186">
    <property type="entry name" value="Indole-3-glycerol_P_synth"/>
</dbReference>
<evidence type="ECO:0000256" key="5">
    <source>
        <dbReference type="ARBA" id="ARBA00022793"/>
    </source>
</evidence>
<evidence type="ECO:0000259" key="10">
    <source>
        <dbReference type="Pfam" id="PF00218"/>
    </source>
</evidence>
<proteinExistence type="inferred from homology"/>
<dbReference type="Gene3D" id="3.20.20.70">
    <property type="entry name" value="Aldolase class I"/>
    <property type="match status" value="1"/>
</dbReference>
<dbReference type="InterPro" id="IPR001468">
    <property type="entry name" value="Indole-3-GlycerolPSynthase_CS"/>
</dbReference>
<dbReference type="GO" id="GO:0000162">
    <property type="term" value="P:L-tryptophan biosynthetic process"/>
    <property type="evidence" value="ECO:0007669"/>
    <property type="project" value="UniProtKB-UniRule"/>
</dbReference>
<comment type="similarity">
    <text evidence="3 9">Belongs to the TrpC family.</text>
</comment>
<evidence type="ECO:0000256" key="7">
    <source>
        <dbReference type="ARBA" id="ARBA00023141"/>
    </source>
</evidence>
<dbReference type="Proteomes" id="UP000198855">
    <property type="component" value="Unassembled WGS sequence"/>
</dbReference>
<dbReference type="HAMAP" id="MF_00134_B">
    <property type="entry name" value="IGPS_B"/>
    <property type="match status" value="1"/>
</dbReference>
<dbReference type="InterPro" id="IPR013785">
    <property type="entry name" value="Aldolase_TIM"/>
</dbReference>
<protein>
    <recommendedName>
        <fullName evidence="9">Indole-3-glycerol phosphate synthase</fullName>
        <shortName evidence="9">IGPS</shortName>
        <ecNumber evidence="9">4.1.1.48</ecNumber>
    </recommendedName>
</protein>
<sequence>MFLDKIVVTKREEVARLASGFQLSDYERKIASLPECRGFERALTAGRKRDVGLIAEVKKASPSKGLIRPDFLPAELAAAYERAGADCISVLTDRDYFQGSNEYLTLIKESVSNPLLRKDFIIDYRQVYEARLIGADAVLLIAAILTSSELSELYDTAKALGMDVLVEVHDREELERVLELDKATLIGVNNRDLKSFVTDLHTTEALIDLMPKGVTVISESGIAGRKDMDYLQTVGAHGVLIGEHFMRQPDAGQAVIDLMGPVTRA</sequence>
<dbReference type="CDD" id="cd00331">
    <property type="entry name" value="IGPS"/>
    <property type="match status" value="1"/>
</dbReference>
<gene>
    <name evidence="9" type="primary">trpC</name>
    <name evidence="11" type="ORF">SAMN05216378_4889</name>
</gene>
<feature type="domain" description="Indole-3-glycerol phosphate synthase" evidence="10">
    <location>
        <begin position="3"/>
        <end position="256"/>
    </location>
</feature>